<sequence length="219" mass="25277">MTNEEMQKNKEVFQQLCKEFIRRDGILNLLEYLDTTDFYVAPTSTNYHLNEPGGLCKHSINVFQTACGIYDVILAPALKEKRACFTKEVTMESIAIATLLHDLCKVGLYHQTERFKKDENNRWVTYLGYEINDSFPLGHGEKSCLLLHSYMKLTKEEMLAIRWHMGAFDLGEQGSSNRFSFYKALEVSPLVALVHASDFLSSNCLEPTRNWKELIIRYS</sequence>
<accession>A0A7W5YH03</accession>
<dbReference type="Gene3D" id="1.10.3210.10">
    <property type="entry name" value="Hypothetical protein af1432"/>
    <property type="match status" value="1"/>
</dbReference>
<reference evidence="1 2" key="1">
    <citation type="submission" date="2020-08" db="EMBL/GenBank/DDBJ databases">
        <title>Genomic Encyclopedia of Type Strains, Phase IV (KMG-IV): sequencing the most valuable type-strain genomes for metagenomic binning, comparative biology and taxonomic classification.</title>
        <authorList>
            <person name="Goeker M."/>
        </authorList>
    </citation>
    <scope>NUCLEOTIDE SEQUENCE [LARGE SCALE GENOMIC DNA]</scope>
    <source>
        <strain evidence="1 2">DSM 22548</strain>
    </source>
</reference>
<gene>
    <name evidence="1" type="ORF">FHS60_002107</name>
</gene>
<name>A0A7W5YH03_9BACT</name>
<dbReference type="EMBL" id="JACICA010000017">
    <property type="protein sequence ID" value="MBB3703616.1"/>
    <property type="molecule type" value="Genomic_DNA"/>
</dbReference>
<proteinExistence type="predicted"/>
<dbReference type="RefSeq" id="WP_183698052.1">
    <property type="nucleotide sequence ID" value="NZ_JACICA010000017.1"/>
</dbReference>
<evidence type="ECO:0000313" key="2">
    <source>
        <dbReference type="Proteomes" id="UP000541425"/>
    </source>
</evidence>
<dbReference type="SUPFAM" id="SSF109604">
    <property type="entry name" value="HD-domain/PDEase-like"/>
    <property type="match status" value="1"/>
</dbReference>
<evidence type="ECO:0008006" key="3">
    <source>
        <dbReference type="Google" id="ProtNLM"/>
    </source>
</evidence>
<dbReference type="Proteomes" id="UP000541425">
    <property type="component" value="Unassembled WGS sequence"/>
</dbReference>
<dbReference type="AlphaFoldDB" id="A0A7W5YH03"/>
<comment type="caution">
    <text evidence="1">The sequence shown here is derived from an EMBL/GenBank/DDBJ whole genome shotgun (WGS) entry which is preliminary data.</text>
</comment>
<evidence type="ECO:0000313" key="1">
    <source>
        <dbReference type="EMBL" id="MBB3703616.1"/>
    </source>
</evidence>
<organism evidence="1 2">
    <name type="scientific">Alloprevotella rava</name>
    <dbReference type="NCBI Taxonomy" id="671218"/>
    <lineage>
        <taxon>Bacteria</taxon>
        <taxon>Pseudomonadati</taxon>
        <taxon>Bacteroidota</taxon>
        <taxon>Bacteroidia</taxon>
        <taxon>Bacteroidales</taxon>
        <taxon>Prevotellaceae</taxon>
        <taxon>Alloprevotella</taxon>
    </lineage>
</organism>
<protein>
    <recommendedName>
        <fullName evidence="3">HD domain-containing protein</fullName>
    </recommendedName>
</protein>